<sequence>MADNEYREALLKKNNNDHSNKSHRKYHEDCPGCKIELFKATNTGVPVKHLLYVCLAILVASLPISSLFPFVYFMIRDFHISEREEDIGYYAGFVGSAFMFGRASTSFLWGVIADRYGRKPVILFGAFAVFIFNTLFGLSTNLWMAVSTRFLLGSLCGIIGPMRVLHFILCV</sequence>
<dbReference type="SUPFAM" id="SSF103473">
    <property type="entry name" value="MFS general substrate transporter"/>
    <property type="match status" value="1"/>
</dbReference>
<evidence type="ECO:0000259" key="7">
    <source>
        <dbReference type="PROSITE" id="PS50850"/>
    </source>
</evidence>
<dbReference type="PANTHER" id="PTHR23504">
    <property type="entry name" value="MAJOR FACILITATOR SUPERFAMILY DOMAIN-CONTAINING PROTEIN 10"/>
    <property type="match status" value="1"/>
</dbReference>
<dbReference type="InterPro" id="IPR011701">
    <property type="entry name" value="MFS"/>
</dbReference>
<evidence type="ECO:0000256" key="5">
    <source>
        <dbReference type="ARBA" id="ARBA00023136"/>
    </source>
</evidence>
<evidence type="ECO:0000256" key="4">
    <source>
        <dbReference type="ARBA" id="ARBA00022989"/>
    </source>
</evidence>
<feature type="transmembrane region" description="Helical" evidence="6">
    <location>
        <begin position="50"/>
        <end position="75"/>
    </location>
</feature>
<dbReference type="InterPro" id="IPR020846">
    <property type="entry name" value="MFS_dom"/>
</dbReference>
<dbReference type="PROSITE" id="PS50850">
    <property type="entry name" value="MFS"/>
    <property type="match status" value="1"/>
</dbReference>
<dbReference type="InterPro" id="IPR036259">
    <property type="entry name" value="MFS_trans_sf"/>
</dbReference>
<reference evidence="8" key="1">
    <citation type="submission" date="2018-02" db="EMBL/GenBank/DDBJ databases">
        <title>Rhizophora mucronata_Transcriptome.</title>
        <authorList>
            <person name="Meera S.P."/>
            <person name="Sreeshan A."/>
            <person name="Augustine A."/>
        </authorList>
    </citation>
    <scope>NUCLEOTIDE SEQUENCE</scope>
    <source>
        <tissue evidence="8">Leaf</tissue>
    </source>
</reference>
<evidence type="ECO:0000256" key="2">
    <source>
        <dbReference type="ARBA" id="ARBA00022448"/>
    </source>
</evidence>
<evidence type="ECO:0000256" key="6">
    <source>
        <dbReference type="SAM" id="Phobius"/>
    </source>
</evidence>
<keyword evidence="5 6" id="KW-0472">Membrane</keyword>
<evidence type="ECO:0000313" key="8">
    <source>
        <dbReference type="EMBL" id="MBX55734.1"/>
    </source>
</evidence>
<feature type="domain" description="Major facilitator superfamily (MFS) profile" evidence="7">
    <location>
        <begin position="49"/>
        <end position="171"/>
    </location>
</feature>
<evidence type="ECO:0000256" key="3">
    <source>
        <dbReference type="ARBA" id="ARBA00022692"/>
    </source>
</evidence>
<keyword evidence="4 6" id="KW-1133">Transmembrane helix</keyword>
<evidence type="ECO:0000256" key="1">
    <source>
        <dbReference type="ARBA" id="ARBA00004141"/>
    </source>
</evidence>
<comment type="subcellular location">
    <subcellularLocation>
        <location evidence="1">Membrane</location>
        <topology evidence="1">Multi-pass membrane protein</topology>
    </subcellularLocation>
</comment>
<proteinExistence type="predicted"/>
<dbReference type="PANTHER" id="PTHR23504:SF15">
    <property type="entry name" value="MAJOR FACILITATOR SUPERFAMILY (MFS) PROFILE DOMAIN-CONTAINING PROTEIN"/>
    <property type="match status" value="1"/>
</dbReference>
<feature type="transmembrane region" description="Helical" evidence="6">
    <location>
        <begin position="150"/>
        <end position="169"/>
    </location>
</feature>
<dbReference type="GO" id="GO:0016020">
    <property type="term" value="C:membrane"/>
    <property type="evidence" value="ECO:0007669"/>
    <property type="project" value="UniProtKB-SubCell"/>
</dbReference>
<keyword evidence="2" id="KW-0813">Transport</keyword>
<feature type="transmembrane region" description="Helical" evidence="6">
    <location>
        <begin position="121"/>
        <end position="138"/>
    </location>
</feature>
<keyword evidence="3 6" id="KW-0812">Transmembrane</keyword>
<dbReference type="AlphaFoldDB" id="A0A2P2PLX2"/>
<organism evidence="8">
    <name type="scientific">Rhizophora mucronata</name>
    <name type="common">Asiatic mangrove</name>
    <dbReference type="NCBI Taxonomy" id="61149"/>
    <lineage>
        <taxon>Eukaryota</taxon>
        <taxon>Viridiplantae</taxon>
        <taxon>Streptophyta</taxon>
        <taxon>Embryophyta</taxon>
        <taxon>Tracheophyta</taxon>
        <taxon>Spermatophyta</taxon>
        <taxon>Magnoliopsida</taxon>
        <taxon>eudicotyledons</taxon>
        <taxon>Gunneridae</taxon>
        <taxon>Pentapetalae</taxon>
        <taxon>rosids</taxon>
        <taxon>fabids</taxon>
        <taxon>Malpighiales</taxon>
        <taxon>Rhizophoraceae</taxon>
        <taxon>Rhizophora</taxon>
    </lineage>
</organism>
<protein>
    <recommendedName>
        <fullName evidence="7">Major facilitator superfamily (MFS) profile domain-containing protein</fullName>
    </recommendedName>
</protein>
<dbReference type="Gene3D" id="1.20.1250.20">
    <property type="entry name" value="MFS general substrate transporter like domains"/>
    <property type="match status" value="1"/>
</dbReference>
<accession>A0A2P2PLX2</accession>
<dbReference type="EMBL" id="GGEC01075250">
    <property type="protein sequence ID" value="MBX55734.1"/>
    <property type="molecule type" value="Transcribed_RNA"/>
</dbReference>
<name>A0A2P2PLX2_RHIMU</name>
<dbReference type="GO" id="GO:0022857">
    <property type="term" value="F:transmembrane transporter activity"/>
    <property type="evidence" value="ECO:0007669"/>
    <property type="project" value="InterPro"/>
</dbReference>
<feature type="transmembrane region" description="Helical" evidence="6">
    <location>
        <begin position="87"/>
        <end position="109"/>
    </location>
</feature>
<dbReference type="Pfam" id="PF07690">
    <property type="entry name" value="MFS_1"/>
    <property type="match status" value="1"/>
</dbReference>